<feature type="region of interest" description="Disordered" evidence="6">
    <location>
        <begin position="1"/>
        <end position="22"/>
    </location>
</feature>
<dbReference type="PANTHER" id="PTHR43133">
    <property type="entry name" value="RNA POLYMERASE ECF-TYPE SIGMA FACTO"/>
    <property type="match status" value="1"/>
</dbReference>
<feature type="domain" description="RNA polymerase sigma factor 70 region 4 type 2" evidence="8">
    <location>
        <begin position="149"/>
        <end position="194"/>
    </location>
</feature>
<organism evidence="9 10">
    <name type="scientific">Sandaracinus amylolyticus</name>
    <dbReference type="NCBI Taxonomy" id="927083"/>
    <lineage>
        <taxon>Bacteria</taxon>
        <taxon>Pseudomonadati</taxon>
        <taxon>Myxococcota</taxon>
        <taxon>Polyangia</taxon>
        <taxon>Polyangiales</taxon>
        <taxon>Sandaracinaceae</taxon>
        <taxon>Sandaracinus</taxon>
    </lineage>
</organism>
<dbReference type="OrthoDB" id="7376212at2"/>
<evidence type="ECO:0000256" key="5">
    <source>
        <dbReference type="ARBA" id="ARBA00023163"/>
    </source>
</evidence>
<dbReference type="PANTHER" id="PTHR43133:SF8">
    <property type="entry name" value="RNA POLYMERASE SIGMA FACTOR HI_1459-RELATED"/>
    <property type="match status" value="1"/>
</dbReference>
<dbReference type="GO" id="GO:0016987">
    <property type="term" value="F:sigma factor activity"/>
    <property type="evidence" value="ECO:0007669"/>
    <property type="project" value="UniProtKB-KW"/>
</dbReference>
<dbReference type="Pfam" id="PF04542">
    <property type="entry name" value="Sigma70_r2"/>
    <property type="match status" value="1"/>
</dbReference>
<keyword evidence="2" id="KW-0805">Transcription regulation</keyword>
<evidence type="ECO:0000259" key="7">
    <source>
        <dbReference type="Pfam" id="PF04542"/>
    </source>
</evidence>
<dbReference type="GO" id="GO:0003677">
    <property type="term" value="F:DNA binding"/>
    <property type="evidence" value="ECO:0007669"/>
    <property type="project" value="UniProtKB-KW"/>
</dbReference>
<evidence type="ECO:0000256" key="3">
    <source>
        <dbReference type="ARBA" id="ARBA00023082"/>
    </source>
</evidence>
<evidence type="ECO:0000313" key="10">
    <source>
        <dbReference type="Proteomes" id="UP000034883"/>
    </source>
</evidence>
<dbReference type="STRING" id="927083.DB32_008074"/>
<dbReference type="NCBIfam" id="TIGR02937">
    <property type="entry name" value="sigma70-ECF"/>
    <property type="match status" value="1"/>
</dbReference>
<evidence type="ECO:0000256" key="4">
    <source>
        <dbReference type="ARBA" id="ARBA00023125"/>
    </source>
</evidence>
<sequence>MRASHTPRSPTERRAAGDAVVTPLPARGGDDAALVARAIAGDRWAGEALYRRHAQDVIRVATLLLGRTAEVDDVVQDAFVKALRSLATLRDPASFGAWVARIAANLARSRLRRRGLLKRLGLDRGDEEVSFDQLASDGVGPEERAELARISKLLREMPADARIAWTLRRVEGWPLQEIAEAVGASLATVKRRIVAADEEIQARIGASIARGDEA</sequence>
<evidence type="ECO:0000259" key="8">
    <source>
        <dbReference type="Pfam" id="PF08281"/>
    </source>
</evidence>
<dbReference type="InterPro" id="IPR013249">
    <property type="entry name" value="RNA_pol_sigma70_r4_t2"/>
</dbReference>
<dbReference type="InterPro" id="IPR013325">
    <property type="entry name" value="RNA_pol_sigma_r2"/>
</dbReference>
<dbReference type="KEGG" id="samy:DB32_008074"/>
<dbReference type="InterPro" id="IPR014284">
    <property type="entry name" value="RNA_pol_sigma-70_dom"/>
</dbReference>
<evidence type="ECO:0000256" key="1">
    <source>
        <dbReference type="ARBA" id="ARBA00010641"/>
    </source>
</evidence>
<dbReference type="RefSeq" id="WP_083458350.1">
    <property type="nucleotide sequence ID" value="NZ_CP011125.1"/>
</dbReference>
<dbReference type="InterPro" id="IPR013324">
    <property type="entry name" value="RNA_pol_sigma_r3/r4-like"/>
</dbReference>
<dbReference type="EMBL" id="CP011125">
    <property type="protein sequence ID" value="AKF10925.1"/>
    <property type="molecule type" value="Genomic_DNA"/>
</dbReference>
<dbReference type="GO" id="GO:0006352">
    <property type="term" value="P:DNA-templated transcription initiation"/>
    <property type="evidence" value="ECO:0007669"/>
    <property type="project" value="InterPro"/>
</dbReference>
<reference evidence="9 10" key="1">
    <citation type="submission" date="2015-03" db="EMBL/GenBank/DDBJ databases">
        <title>Genome assembly of Sandaracinus amylolyticus DSM 53668.</title>
        <authorList>
            <person name="Sharma G."/>
            <person name="Subramanian S."/>
        </authorList>
    </citation>
    <scope>NUCLEOTIDE SEQUENCE [LARGE SCALE GENOMIC DNA]</scope>
    <source>
        <strain evidence="9 10">DSM 53668</strain>
    </source>
</reference>
<evidence type="ECO:0000313" key="9">
    <source>
        <dbReference type="EMBL" id="AKF10925.1"/>
    </source>
</evidence>
<gene>
    <name evidence="9" type="ORF">DB32_008074</name>
</gene>
<feature type="domain" description="RNA polymerase sigma-70 region 2" evidence="7">
    <location>
        <begin position="49"/>
        <end position="115"/>
    </location>
</feature>
<keyword evidence="3" id="KW-0731">Sigma factor</keyword>
<protein>
    <submittedName>
        <fullName evidence="9">RNA polymerase sigma-54 factor RpoN</fullName>
    </submittedName>
</protein>
<dbReference type="SUPFAM" id="SSF88946">
    <property type="entry name" value="Sigma2 domain of RNA polymerase sigma factors"/>
    <property type="match status" value="1"/>
</dbReference>
<dbReference type="Gene3D" id="1.10.10.10">
    <property type="entry name" value="Winged helix-like DNA-binding domain superfamily/Winged helix DNA-binding domain"/>
    <property type="match status" value="1"/>
</dbReference>
<name>A0A0F6W9J9_9BACT</name>
<dbReference type="SUPFAM" id="SSF88659">
    <property type="entry name" value="Sigma3 and sigma4 domains of RNA polymerase sigma factors"/>
    <property type="match status" value="1"/>
</dbReference>
<dbReference type="Gene3D" id="1.10.1740.10">
    <property type="match status" value="1"/>
</dbReference>
<dbReference type="InterPro" id="IPR007627">
    <property type="entry name" value="RNA_pol_sigma70_r2"/>
</dbReference>
<dbReference type="InterPro" id="IPR039425">
    <property type="entry name" value="RNA_pol_sigma-70-like"/>
</dbReference>
<proteinExistence type="inferred from homology"/>
<keyword evidence="4" id="KW-0238">DNA-binding</keyword>
<evidence type="ECO:0000256" key="2">
    <source>
        <dbReference type="ARBA" id="ARBA00023015"/>
    </source>
</evidence>
<keyword evidence="5" id="KW-0804">Transcription</keyword>
<dbReference type="AlphaFoldDB" id="A0A0F6W9J9"/>
<dbReference type="Pfam" id="PF08281">
    <property type="entry name" value="Sigma70_r4_2"/>
    <property type="match status" value="1"/>
</dbReference>
<dbReference type="Proteomes" id="UP000034883">
    <property type="component" value="Chromosome"/>
</dbReference>
<comment type="similarity">
    <text evidence="1">Belongs to the sigma-70 factor family. ECF subfamily.</text>
</comment>
<dbReference type="InterPro" id="IPR036388">
    <property type="entry name" value="WH-like_DNA-bd_sf"/>
</dbReference>
<keyword evidence="10" id="KW-1185">Reference proteome</keyword>
<accession>A0A0F6W9J9</accession>
<evidence type="ECO:0000256" key="6">
    <source>
        <dbReference type="SAM" id="MobiDB-lite"/>
    </source>
</evidence>